<dbReference type="Pfam" id="PF00005">
    <property type="entry name" value="ABC_tran"/>
    <property type="match status" value="1"/>
</dbReference>
<gene>
    <name evidence="5" type="ORF">DMA12_25045</name>
</gene>
<sequence>MTDPQNGGPEVTAEGGIVAELQHMSVEERAEHDAEVAEVVAPDRDIDVEVGQTLLEVDDVTMRFGGLVALDQISFDIRRGEILGLIGPNGAGKTTCFNAMTGVYRPTSGEVRLEGKALGKASRHGITQLGIARTFQNIRLFAEMTALENVVVGTDARHKTSLLGALVRSPRHHREEKAAVEKAMALLEFVGIADRAADRAKNLPYGYQRRLEIARALATEPKLLCLDEPAAGFNPAEKEDLMGLIRTIRDDGYTVLLIEHDMKLVMGVTDRIVVLEFGKKIAEGVPAEIRENPAVIAAYLGVPDDDVA</sequence>
<proteinExistence type="predicted"/>
<feature type="domain" description="ABC transporter" evidence="4">
    <location>
        <begin position="55"/>
        <end position="302"/>
    </location>
</feature>
<evidence type="ECO:0000256" key="3">
    <source>
        <dbReference type="ARBA" id="ARBA00022840"/>
    </source>
</evidence>
<dbReference type="GO" id="GO:0005886">
    <property type="term" value="C:plasma membrane"/>
    <property type="evidence" value="ECO:0007669"/>
    <property type="project" value="TreeGrafter"/>
</dbReference>
<evidence type="ECO:0000259" key="4">
    <source>
        <dbReference type="PROSITE" id="PS50893"/>
    </source>
</evidence>
<reference evidence="5 6" key="1">
    <citation type="submission" date="2018-05" db="EMBL/GenBank/DDBJ databases">
        <title>Evolution of GPA BGCs.</title>
        <authorList>
            <person name="Waglechner N."/>
            <person name="Wright G.D."/>
        </authorList>
    </citation>
    <scope>NUCLEOTIDE SEQUENCE [LARGE SCALE GENOMIC DNA]</scope>
    <source>
        <strain evidence="5 6">DSM 5908</strain>
    </source>
</reference>
<keyword evidence="6" id="KW-1185">Reference proteome</keyword>
<dbReference type="InterPro" id="IPR003593">
    <property type="entry name" value="AAA+_ATPase"/>
</dbReference>
<dbReference type="GO" id="GO:0016887">
    <property type="term" value="F:ATP hydrolysis activity"/>
    <property type="evidence" value="ECO:0007669"/>
    <property type="project" value="InterPro"/>
</dbReference>
<dbReference type="AlphaFoldDB" id="A0A428WD83"/>
<protein>
    <submittedName>
        <fullName evidence="5">ABC transporter ATP-binding protein</fullName>
    </submittedName>
</protein>
<evidence type="ECO:0000256" key="2">
    <source>
        <dbReference type="ARBA" id="ARBA00022741"/>
    </source>
</evidence>
<dbReference type="InterPro" id="IPR027417">
    <property type="entry name" value="P-loop_NTPase"/>
</dbReference>
<evidence type="ECO:0000313" key="5">
    <source>
        <dbReference type="EMBL" id="RSM41035.1"/>
    </source>
</evidence>
<dbReference type="GO" id="GO:1903806">
    <property type="term" value="P:L-isoleucine import across plasma membrane"/>
    <property type="evidence" value="ECO:0007669"/>
    <property type="project" value="TreeGrafter"/>
</dbReference>
<evidence type="ECO:0000256" key="1">
    <source>
        <dbReference type="ARBA" id="ARBA00022448"/>
    </source>
</evidence>
<dbReference type="SUPFAM" id="SSF52540">
    <property type="entry name" value="P-loop containing nucleoside triphosphate hydrolases"/>
    <property type="match status" value="1"/>
</dbReference>
<keyword evidence="2" id="KW-0547">Nucleotide-binding</keyword>
<dbReference type="GO" id="GO:0005304">
    <property type="term" value="F:L-valine transmembrane transporter activity"/>
    <property type="evidence" value="ECO:0007669"/>
    <property type="project" value="TreeGrafter"/>
</dbReference>
<dbReference type="OrthoDB" id="8724465at2"/>
<dbReference type="CDD" id="cd03219">
    <property type="entry name" value="ABC_Mj1267_LivG_branched"/>
    <property type="match status" value="1"/>
</dbReference>
<dbReference type="InterPro" id="IPR051120">
    <property type="entry name" value="ABC_AA/LPS_Transport"/>
</dbReference>
<dbReference type="GO" id="GO:0015192">
    <property type="term" value="F:L-phenylalanine transmembrane transporter activity"/>
    <property type="evidence" value="ECO:0007669"/>
    <property type="project" value="TreeGrafter"/>
</dbReference>
<dbReference type="EMBL" id="QHHU01000036">
    <property type="protein sequence ID" value="RSM41035.1"/>
    <property type="molecule type" value="Genomic_DNA"/>
</dbReference>
<comment type="caution">
    <text evidence="5">The sequence shown here is derived from an EMBL/GenBank/DDBJ whole genome shotgun (WGS) entry which is preliminary data.</text>
</comment>
<dbReference type="Proteomes" id="UP000286716">
    <property type="component" value="Unassembled WGS sequence"/>
</dbReference>
<dbReference type="PANTHER" id="PTHR45772">
    <property type="entry name" value="CONSERVED COMPONENT OF ABC TRANSPORTER FOR NATURAL AMINO ACIDS-RELATED"/>
    <property type="match status" value="1"/>
</dbReference>
<organism evidence="5 6">
    <name type="scientific">Amycolatopsis balhimycina DSM 5908</name>
    <dbReference type="NCBI Taxonomy" id="1081091"/>
    <lineage>
        <taxon>Bacteria</taxon>
        <taxon>Bacillati</taxon>
        <taxon>Actinomycetota</taxon>
        <taxon>Actinomycetes</taxon>
        <taxon>Pseudonocardiales</taxon>
        <taxon>Pseudonocardiaceae</taxon>
        <taxon>Amycolatopsis</taxon>
    </lineage>
</organism>
<dbReference type="GO" id="GO:0042941">
    <property type="term" value="P:D-alanine transmembrane transport"/>
    <property type="evidence" value="ECO:0007669"/>
    <property type="project" value="TreeGrafter"/>
</dbReference>
<dbReference type="RefSeq" id="WP_020646632.1">
    <property type="nucleotide sequence ID" value="NZ_QHHU01000036.1"/>
</dbReference>
<dbReference type="SMART" id="SM00382">
    <property type="entry name" value="AAA"/>
    <property type="match status" value="1"/>
</dbReference>
<evidence type="ECO:0000313" key="6">
    <source>
        <dbReference type="Proteomes" id="UP000286716"/>
    </source>
</evidence>
<dbReference type="GO" id="GO:0015808">
    <property type="term" value="P:L-alanine transport"/>
    <property type="evidence" value="ECO:0007669"/>
    <property type="project" value="TreeGrafter"/>
</dbReference>
<accession>A0A428WD83</accession>
<dbReference type="GO" id="GO:1903805">
    <property type="term" value="P:L-valine import across plasma membrane"/>
    <property type="evidence" value="ECO:0007669"/>
    <property type="project" value="TreeGrafter"/>
</dbReference>
<dbReference type="InterPro" id="IPR003439">
    <property type="entry name" value="ABC_transporter-like_ATP-bd"/>
</dbReference>
<dbReference type="FunFam" id="3.40.50.300:FF:000421">
    <property type="entry name" value="Branched-chain amino acid ABC transporter ATP-binding protein"/>
    <property type="match status" value="1"/>
</dbReference>
<name>A0A428WD83_AMYBA</name>
<dbReference type="InterPro" id="IPR032823">
    <property type="entry name" value="BCA_ABC_TP_C"/>
</dbReference>
<dbReference type="PANTHER" id="PTHR45772:SF7">
    <property type="entry name" value="AMINO ACID ABC TRANSPORTER ATP-BINDING PROTEIN"/>
    <property type="match status" value="1"/>
</dbReference>
<keyword evidence="3 5" id="KW-0067">ATP-binding</keyword>
<dbReference type="Gene3D" id="3.40.50.300">
    <property type="entry name" value="P-loop containing nucleotide triphosphate hydrolases"/>
    <property type="match status" value="1"/>
</dbReference>
<dbReference type="PROSITE" id="PS50893">
    <property type="entry name" value="ABC_TRANSPORTER_2"/>
    <property type="match status" value="1"/>
</dbReference>
<dbReference type="Pfam" id="PF12399">
    <property type="entry name" value="BCA_ABC_TP_C"/>
    <property type="match status" value="1"/>
</dbReference>
<dbReference type="GO" id="GO:0015188">
    <property type="term" value="F:L-isoleucine transmembrane transporter activity"/>
    <property type="evidence" value="ECO:0007669"/>
    <property type="project" value="TreeGrafter"/>
</dbReference>
<dbReference type="GO" id="GO:0005524">
    <property type="term" value="F:ATP binding"/>
    <property type="evidence" value="ECO:0007669"/>
    <property type="project" value="UniProtKB-KW"/>
</dbReference>
<keyword evidence="1" id="KW-0813">Transport</keyword>